<dbReference type="GeneID" id="66987176"/>
<feature type="compositionally biased region" description="Basic and acidic residues" evidence="1">
    <location>
        <begin position="114"/>
        <end position="125"/>
    </location>
</feature>
<accession>A0A7R7VXY4</accession>
<gene>
    <name evidence="2" type="ORF">ACHE_80727A</name>
</gene>
<protein>
    <submittedName>
        <fullName evidence="2">Uncharacterized protein</fullName>
    </submittedName>
</protein>
<feature type="region of interest" description="Disordered" evidence="1">
    <location>
        <begin position="114"/>
        <end position="226"/>
    </location>
</feature>
<sequence length="226" mass="26526">MPAPVQMLEPVVRRLEHDEDYVVNAFERHAAHCPRCEDPIKTFDEDNTLCDRGNQYAIDVDKYIYAINDMAHSVVDRELNQATLVQIPMNCESTRRLLLAVQYGLPLRRKEVRFEDDRQKEKDNQNHNQHQRQRSESPARPVISYDRTYPIAPRRPASQSQTLSTEVIERSPQRNMKHRVIVYPSSSSSVRSSSSTRGSLYEEDLVDRVDRRRPSPRRNWPIDYHL</sequence>
<dbReference type="RefSeq" id="XP_043141340.1">
    <property type="nucleotide sequence ID" value="XM_043284129.1"/>
</dbReference>
<dbReference type="KEGG" id="ache:ACHE_80727A"/>
<dbReference type="EMBL" id="AP024423">
    <property type="protein sequence ID" value="BCR92827.1"/>
    <property type="molecule type" value="Genomic_DNA"/>
</dbReference>
<evidence type="ECO:0000313" key="2">
    <source>
        <dbReference type="EMBL" id="BCR92827.1"/>
    </source>
</evidence>
<organism evidence="2 3">
    <name type="scientific">Aspergillus chevalieri</name>
    <name type="common">Eurotium chevalieri</name>
    <dbReference type="NCBI Taxonomy" id="182096"/>
    <lineage>
        <taxon>Eukaryota</taxon>
        <taxon>Fungi</taxon>
        <taxon>Dikarya</taxon>
        <taxon>Ascomycota</taxon>
        <taxon>Pezizomycotina</taxon>
        <taxon>Eurotiomycetes</taxon>
        <taxon>Eurotiomycetidae</taxon>
        <taxon>Eurotiales</taxon>
        <taxon>Aspergillaceae</taxon>
        <taxon>Aspergillus</taxon>
        <taxon>Aspergillus subgen. Aspergillus</taxon>
    </lineage>
</organism>
<evidence type="ECO:0000313" key="3">
    <source>
        <dbReference type="Proteomes" id="UP000637239"/>
    </source>
</evidence>
<feature type="compositionally biased region" description="Low complexity" evidence="1">
    <location>
        <begin position="185"/>
        <end position="199"/>
    </location>
</feature>
<reference evidence="2" key="1">
    <citation type="submission" date="2021-01" db="EMBL/GenBank/DDBJ databases">
        <authorList>
            <consortium name="Aspergillus chevalieri M1 genome sequencing consortium"/>
            <person name="Kazuki M."/>
            <person name="Futagami T."/>
        </authorList>
    </citation>
    <scope>NUCLEOTIDE SEQUENCE</scope>
    <source>
        <strain evidence="2">M1</strain>
    </source>
</reference>
<reference evidence="2" key="2">
    <citation type="submission" date="2021-02" db="EMBL/GenBank/DDBJ databases">
        <title>Aspergillus chevalieri M1 genome sequence.</title>
        <authorList>
            <person name="Kadooka C."/>
            <person name="Mori K."/>
            <person name="Futagami T."/>
        </authorList>
    </citation>
    <scope>NUCLEOTIDE SEQUENCE</scope>
    <source>
        <strain evidence="2">M1</strain>
    </source>
</reference>
<dbReference type="Proteomes" id="UP000637239">
    <property type="component" value="Chromosome 8"/>
</dbReference>
<evidence type="ECO:0000256" key="1">
    <source>
        <dbReference type="SAM" id="MobiDB-lite"/>
    </source>
</evidence>
<keyword evidence="3" id="KW-1185">Reference proteome</keyword>
<name>A0A7R7VXY4_ASPCH</name>
<dbReference type="AlphaFoldDB" id="A0A7R7VXY4"/>
<proteinExistence type="predicted"/>